<dbReference type="Proteomes" id="UP000053593">
    <property type="component" value="Unassembled WGS sequence"/>
</dbReference>
<dbReference type="EMBL" id="KN834777">
    <property type="protein sequence ID" value="KIK59961.1"/>
    <property type="molecule type" value="Genomic_DNA"/>
</dbReference>
<organism evidence="1 2">
    <name type="scientific">Collybiopsis luxurians FD-317 M1</name>
    <dbReference type="NCBI Taxonomy" id="944289"/>
    <lineage>
        <taxon>Eukaryota</taxon>
        <taxon>Fungi</taxon>
        <taxon>Dikarya</taxon>
        <taxon>Basidiomycota</taxon>
        <taxon>Agaricomycotina</taxon>
        <taxon>Agaricomycetes</taxon>
        <taxon>Agaricomycetidae</taxon>
        <taxon>Agaricales</taxon>
        <taxon>Marasmiineae</taxon>
        <taxon>Omphalotaceae</taxon>
        <taxon>Collybiopsis</taxon>
        <taxon>Collybiopsis luxurians</taxon>
    </lineage>
</organism>
<evidence type="ECO:0000313" key="2">
    <source>
        <dbReference type="Proteomes" id="UP000053593"/>
    </source>
</evidence>
<accession>A0A0D0BWI7</accession>
<name>A0A0D0BWI7_9AGAR</name>
<dbReference type="HOGENOM" id="CLU_1875671_0_0_1"/>
<keyword evidence="2" id="KW-1185">Reference proteome</keyword>
<evidence type="ECO:0000313" key="1">
    <source>
        <dbReference type="EMBL" id="KIK59961.1"/>
    </source>
</evidence>
<proteinExistence type="predicted"/>
<dbReference type="AlphaFoldDB" id="A0A0D0BWI7"/>
<reference evidence="1 2" key="1">
    <citation type="submission" date="2014-04" db="EMBL/GenBank/DDBJ databases">
        <title>Evolutionary Origins and Diversification of the Mycorrhizal Mutualists.</title>
        <authorList>
            <consortium name="DOE Joint Genome Institute"/>
            <consortium name="Mycorrhizal Genomics Consortium"/>
            <person name="Kohler A."/>
            <person name="Kuo A."/>
            <person name="Nagy L.G."/>
            <person name="Floudas D."/>
            <person name="Copeland A."/>
            <person name="Barry K.W."/>
            <person name="Cichocki N."/>
            <person name="Veneault-Fourrey C."/>
            <person name="LaButti K."/>
            <person name="Lindquist E.A."/>
            <person name="Lipzen A."/>
            <person name="Lundell T."/>
            <person name="Morin E."/>
            <person name="Murat C."/>
            <person name="Riley R."/>
            <person name="Ohm R."/>
            <person name="Sun H."/>
            <person name="Tunlid A."/>
            <person name="Henrissat B."/>
            <person name="Grigoriev I.V."/>
            <person name="Hibbett D.S."/>
            <person name="Martin F."/>
        </authorList>
    </citation>
    <scope>NUCLEOTIDE SEQUENCE [LARGE SCALE GENOMIC DNA]</scope>
    <source>
        <strain evidence="1 2">FD-317 M1</strain>
    </source>
</reference>
<gene>
    <name evidence="1" type="ORF">GYMLUDRAFT_244736</name>
</gene>
<protein>
    <submittedName>
        <fullName evidence="1">Unplaced genomic scaffold GYMLUscaffold_29, whole genome shotgun sequence</fullName>
    </submittedName>
</protein>
<sequence length="136" mass="15138">MPSPSMHAAPILTIPIADMEHMENGWQPYAFNLSSESFEQWIQNNFGSQNNFNNSVSGRILGAVQSMIQCIMPGGLEPITTTATSALSAPRRSPSLIDVRSFTTPLTGKSLLKELPVFDGNKDMFKEWQRKLFAYI</sequence>